<organism evidence="17 18">
    <name type="scientific">Candidatus Hydrogenisulfobacillus filiaventi</name>
    <dbReference type="NCBI Taxonomy" id="2707344"/>
    <lineage>
        <taxon>Bacteria</taxon>
        <taxon>Bacillati</taxon>
        <taxon>Bacillota</taxon>
        <taxon>Clostridia</taxon>
        <taxon>Eubacteriales</taxon>
        <taxon>Clostridiales Family XVII. Incertae Sedis</taxon>
        <taxon>Candidatus Hydrogenisulfobacillus</taxon>
    </lineage>
</organism>
<dbReference type="EC" id="2.6.1.19" evidence="6"/>
<evidence type="ECO:0000256" key="5">
    <source>
        <dbReference type="ARBA" id="ARBA00012876"/>
    </source>
</evidence>
<dbReference type="InterPro" id="IPR015424">
    <property type="entry name" value="PyrdxlP-dep_Trfase"/>
</dbReference>
<dbReference type="Gene3D" id="3.40.640.10">
    <property type="entry name" value="Type I PLP-dependent aspartate aminotransferase-like (Major domain)"/>
    <property type="match status" value="1"/>
</dbReference>
<dbReference type="InterPro" id="IPR004632">
    <property type="entry name" value="4NH2But_aminotransferase_bac"/>
</dbReference>
<reference evidence="17 18" key="1">
    <citation type="submission" date="2020-02" db="EMBL/GenBank/DDBJ databases">
        <authorList>
            <person name="Hogendoorn C."/>
        </authorList>
    </citation>
    <scope>NUCLEOTIDE SEQUENCE [LARGE SCALE GENOMIC DNA]</scope>
    <source>
        <strain evidence="17">R501</strain>
    </source>
</reference>
<dbReference type="Pfam" id="PF00202">
    <property type="entry name" value="Aminotran_3"/>
    <property type="match status" value="1"/>
</dbReference>
<dbReference type="PIRSF" id="PIRSF000521">
    <property type="entry name" value="Transaminase_4ab_Lys_Orn"/>
    <property type="match status" value="1"/>
</dbReference>
<evidence type="ECO:0000256" key="4">
    <source>
        <dbReference type="ARBA" id="ARBA00008954"/>
    </source>
</evidence>
<comment type="catalytic activity">
    <reaction evidence="14">
        <text>4-aminobutanoate + 2-oxoglutarate = succinate semialdehyde + L-glutamate</text>
        <dbReference type="Rhea" id="RHEA:23352"/>
        <dbReference type="ChEBI" id="CHEBI:16810"/>
        <dbReference type="ChEBI" id="CHEBI:29985"/>
        <dbReference type="ChEBI" id="CHEBI:57706"/>
        <dbReference type="ChEBI" id="CHEBI:59888"/>
        <dbReference type="EC" id="2.6.1.19"/>
    </reaction>
</comment>
<dbReference type="PANTHER" id="PTHR11986">
    <property type="entry name" value="AMINOTRANSFERASE CLASS III"/>
    <property type="match status" value="1"/>
</dbReference>
<dbReference type="GO" id="GO:0034386">
    <property type="term" value="F:4-aminobutyrate:2-oxoglutarate transaminase activity"/>
    <property type="evidence" value="ECO:0007669"/>
    <property type="project" value="UniProtKB-EC"/>
</dbReference>
<evidence type="ECO:0000313" key="18">
    <source>
        <dbReference type="Proteomes" id="UP000503399"/>
    </source>
</evidence>
<evidence type="ECO:0000256" key="9">
    <source>
        <dbReference type="ARBA" id="ARBA00022898"/>
    </source>
</evidence>
<evidence type="ECO:0000256" key="10">
    <source>
        <dbReference type="ARBA" id="ARBA00029760"/>
    </source>
</evidence>
<dbReference type="EMBL" id="LR778114">
    <property type="protein sequence ID" value="CAB1128898.1"/>
    <property type="molecule type" value="Genomic_DNA"/>
</dbReference>
<proteinExistence type="inferred from homology"/>
<dbReference type="Gene3D" id="3.90.1150.10">
    <property type="entry name" value="Aspartate Aminotransferase, domain 1"/>
    <property type="match status" value="1"/>
</dbReference>
<evidence type="ECO:0000256" key="8">
    <source>
        <dbReference type="ARBA" id="ARBA00022679"/>
    </source>
</evidence>
<dbReference type="KEGG" id="hfv:R50_1392"/>
<evidence type="ECO:0000256" key="16">
    <source>
        <dbReference type="RuleBase" id="RU003560"/>
    </source>
</evidence>
<comment type="pathway">
    <text evidence="3">Amino-acid degradation; 4-aminobutanoate degradation.</text>
</comment>
<evidence type="ECO:0000256" key="6">
    <source>
        <dbReference type="ARBA" id="ARBA00012912"/>
    </source>
</evidence>
<accession>A0A6F8ZGL9</accession>
<evidence type="ECO:0000256" key="11">
    <source>
        <dbReference type="ARBA" id="ARBA00030204"/>
    </source>
</evidence>
<dbReference type="GO" id="GO:0030170">
    <property type="term" value="F:pyridoxal phosphate binding"/>
    <property type="evidence" value="ECO:0007669"/>
    <property type="project" value="InterPro"/>
</dbReference>
<dbReference type="SUPFAM" id="SSF53383">
    <property type="entry name" value="PLP-dependent transferases"/>
    <property type="match status" value="1"/>
</dbReference>
<keyword evidence="7 17" id="KW-0032">Aminotransferase</keyword>
<evidence type="ECO:0000256" key="14">
    <source>
        <dbReference type="ARBA" id="ARBA00048021"/>
    </source>
</evidence>
<evidence type="ECO:0000256" key="3">
    <source>
        <dbReference type="ARBA" id="ARBA00005176"/>
    </source>
</evidence>
<evidence type="ECO:0000256" key="2">
    <source>
        <dbReference type="ARBA" id="ARBA00001933"/>
    </source>
</evidence>
<evidence type="ECO:0000256" key="13">
    <source>
        <dbReference type="ARBA" id="ARBA00031787"/>
    </source>
</evidence>
<evidence type="ECO:0000256" key="7">
    <source>
        <dbReference type="ARBA" id="ARBA00022576"/>
    </source>
</evidence>
<keyword evidence="8 17" id="KW-0808">Transferase</keyword>
<sequence>MASPAFIRLRTPLPGPNSRAILARMEAAVPRAVRPGPTVVVARAHGSLLEDVDGNTLIDFTGGVGVLNVGHTPETVVAAIRAQAERYLHTDFTVVPYEGYVRLAERVGARFPGPGPVRAAFFNSGAEAVENAVKVARIYTGRSAVVAFTGAFHGRTWMALSLTSKTRPYKQGLGPFVPEVYRLPFPYPYRCPWAAAPDPARYRRLEEALALQVDPGDVAAVVVEPVQGEGGIVVPPPDFLPWLRDFTRRHGICLIVDEVQTGFGRTGTFFAVEQAGISPDLLVTAKSLAAGLPLSAVLGPAAVMDAPLPGQLGGTFVGNPVAVAAALAVLDRFEQEPLLEAARDQGRRLRDGLEDLARQDPGIGEVRGLGAMQAIELVRDRTSREPDPARTAAVVTAARDRGLLLLPAGIYNNVIRFLAPLTTPPAVLEEGMAVLGEALAATRA</sequence>
<comment type="catalytic activity">
    <reaction evidence="1">
        <text>(S)-3-amino-2-methylpropanoate + 2-oxoglutarate = 2-methyl-3-oxopropanoate + L-glutamate</text>
        <dbReference type="Rhea" id="RHEA:13993"/>
        <dbReference type="ChEBI" id="CHEBI:16810"/>
        <dbReference type="ChEBI" id="CHEBI:29985"/>
        <dbReference type="ChEBI" id="CHEBI:57700"/>
        <dbReference type="ChEBI" id="CHEBI:58655"/>
        <dbReference type="EC" id="2.6.1.22"/>
    </reaction>
</comment>
<dbReference type="AlphaFoldDB" id="A0A6F8ZGL9"/>
<evidence type="ECO:0000313" key="17">
    <source>
        <dbReference type="EMBL" id="CAB1128898.1"/>
    </source>
</evidence>
<dbReference type="CDD" id="cd00610">
    <property type="entry name" value="OAT_like"/>
    <property type="match status" value="1"/>
</dbReference>
<dbReference type="PROSITE" id="PS00600">
    <property type="entry name" value="AA_TRANSFER_CLASS_3"/>
    <property type="match status" value="1"/>
</dbReference>
<dbReference type="Proteomes" id="UP000503399">
    <property type="component" value="Chromosome"/>
</dbReference>
<dbReference type="GO" id="GO:0042802">
    <property type="term" value="F:identical protein binding"/>
    <property type="evidence" value="ECO:0007669"/>
    <property type="project" value="TreeGrafter"/>
</dbReference>
<dbReference type="InterPro" id="IPR049704">
    <property type="entry name" value="Aminotrans_3_PPA_site"/>
</dbReference>
<name>A0A6F8ZGL9_9FIRM</name>
<dbReference type="GO" id="GO:0009448">
    <property type="term" value="P:gamma-aminobutyric acid metabolic process"/>
    <property type="evidence" value="ECO:0007669"/>
    <property type="project" value="InterPro"/>
</dbReference>
<gene>
    <name evidence="17" type="primary">gabT</name>
    <name evidence="17" type="ORF">R50_1392</name>
</gene>
<comment type="similarity">
    <text evidence="4 16">Belongs to the class-III pyridoxal-phosphate-dependent aminotransferase family.</text>
</comment>
<dbReference type="FunFam" id="3.40.640.10:FF:000013">
    <property type="entry name" value="4-aminobutyrate aminotransferase"/>
    <property type="match status" value="1"/>
</dbReference>
<dbReference type="InterPro" id="IPR015421">
    <property type="entry name" value="PyrdxlP-dep_Trfase_major"/>
</dbReference>
<dbReference type="GO" id="GO:0047298">
    <property type="term" value="F:(S)-3-amino-2-methylpropionate transaminase activity"/>
    <property type="evidence" value="ECO:0007669"/>
    <property type="project" value="UniProtKB-EC"/>
</dbReference>
<comment type="cofactor">
    <cofactor evidence="2">
        <name>pyridoxal 5'-phosphate</name>
        <dbReference type="ChEBI" id="CHEBI:597326"/>
    </cofactor>
</comment>
<dbReference type="InterPro" id="IPR015422">
    <property type="entry name" value="PyrdxlP-dep_Trfase_small"/>
</dbReference>
<dbReference type="NCBIfam" id="TIGR00700">
    <property type="entry name" value="GABAtrnsam"/>
    <property type="match status" value="1"/>
</dbReference>
<dbReference type="EC" id="2.6.1.22" evidence="5"/>
<protein>
    <recommendedName>
        <fullName evidence="12">(S)-3-amino-2-methylpropionate transaminase</fullName>
        <ecNumber evidence="6">2.6.1.19</ecNumber>
        <ecNumber evidence="5">2.6.1.22</ecNumber>
    </recommendedName>
    <alternativeName>
        <fullName evidence="13">GABA aminotransferase</fullName>
    </alternativeName>
    <alternativeName>
        <fullName evidence="11">Gamma-amino-N-butyrate transaminase</fullName>
    </alternativeName>
    <alternativeName>
        <fullName evidence="15">Glutamate:succinic semialdehyde transaminase</fullName>
    </alternativeName>
    <alternativeName>
        <fullName evidence="10">L-AIBAT</fullName>
    </alternativeName>
</protein>
<evidence type="ECO:0000256" key="1">
    <source>
        <dbReference type="ARBA" id="ARBA00001750"/>
    </source>
</evidence>
<keyword evidence="9 16" id="KW-0663">Pyridoxal phosphate</keyword>
<keyword evidence="18" id="KW-1185">Reference proteome</keyword>
<dbReference type="InterPro" id="IPR050103">
    <property type="entry name" value="Class-III_PLP-dep_AT"/>
</dbReference>
<evidence type="ECO:0000256" key="12">
    <source>
        <dbReference type="ARBA" id="ARBA00030857"/>
    </source>
</evidence>
<dbReference type="InterPro" id="IPR005814">
    <property type="entry name" value="Aminotrans_3"/>
</dbReference>
<evidence type="ECO:0000256" key="15">
    <source>
        <dbReference type="ARBA" id="ARBA00050054"/>
    </source>
</evidence>